<organism evidence="1 2">
    <name type="scientific">Actinoplanes philippinensis</name>
    <dbReference type="NCBI Taxonomy" id="35752"/>
    <lineage>
        <taxon>Bacteria</taxon>
        <taxon>Bacillati</taxon>
        <taxon>Actinomycetota</taxon>
        <taxon>Actinomycetes</taxon>
        <taxon>Micromonosporales</taxon>
        <taxon>Micromonosporaceae</taxon>
        <taxon>Actinoplanes</taxon>
    </lineage>
</organism>
<dbReference type="Proteomes" id="UP000199645">
    <property type="component" value="Unassembled WGS sequence"/>
</dbReference>
<dbReference type="EMBL" id="FONV01000006">
    <property type="protein sequence ID" value="SFF13469.1"/>
    <property type="molecule type" value="Genomic_DNA"/>
</dbReference>
<name>A0A1I2G8I4_9ACTN</name>
<reference evidence="1 2" key="1">
    <citation type="submission" date="2016-10" db="EMBL/GenBank/DDBJ databases">
        <authorList>
            <person name="de Groot N.N."/>
        </authorList>
    </citation>
    <scope>NUCLEOTIDE SEQUENCE [LARGE SCALE GENOMIC DNA]</scope>
    <source>
        <strain evidence="1 2">DSM 43019</strain>
    </source>
</reference>
<evidence type="ECO:0000313" key="1">
    <source>
        <dbReference type="EMBL" id="SFF13469.1"/>
    </source>
</evidence>
<sequence>MLVGPVEFGLLRHIPGMTGPIRSDHFVVVLGVDGDLVRFHDPHGFPYATLPVSHFLAAWRADTIGYRAHPYTMRSGFVNVDAVTGDDALRAALPGAAAWLRGRDLPVPPGTIGGADGLHRLAEQVTDGLEPEARDHLIHFAVRVGARRLADAATALAGLGLGRAAAIATRQARFVGSLQYDLVSGDDKAVAGTLRRLAPTYPELADTLG</sequence>
<proteinExistence type="predicted"/>
<evidence type="ECO:0000313" key="2">
    <source>
        <dbReference type="Proteomes" id="UP000199645"/>
    </source>
</evidence>
<accession>A0A1I2G8I4</accession>
<dbReference type="AlphaFoldDB" id="A0A1I2G8I4"/>
<keyword evidence="2" id="KW-1185">Reference proteome</keyword>
<protein>
    <submittedName>
        <fullName evidence="1">Uncharacterized protein</fullName>
    </submittedName>
</protein>
<dbReference type="RefSeq" id="WP_239143456.1">
    <property type="nucleotide sequence ID" value="NZ_BOMT01000023.1"/>
</dbReference>
<dbReference type="STRING" id="35752.SAMN05421541_106295"/>
<gene>
    <name evidence="1" type="ORF">SAMN05421541_106295</name>
</gene>